<dbReference type="AlphaFoldDB" id="A0ABC8VG90"/>
<dbReference type="Proteomes" id="UP001497457">
    <property type="component" value="Chromosome 1b"/>
</dbReference>
<gene>
    <name evidence="2" type="ORF">URODEC1_LOCUS3114</name>
</gene>
<evidence type="ECO:0000259" key="1">
    <source>
        <dbReference type="SMART" id="SM00256"/>
    </source>
</evidence>
<dbReference type="InterPro" id="IPR036047">
    <property type="entry name" value="F-box-like_dom_sf"/>
</dbReference>
<reference evidence="3" key="1">
    <citation type="submission" date="2024-06" db="EMBL/GenBank/DDBJ databases">
        <authorList>
            <person name="Ryan C."/>
        </authorList>
    </citation>
    <scope>NUCLEOTIDE SEQUENCE [LARGE SCALE GENOMIC DNA]</scope>
</reference>
<dbReference type="InterPro" id="IPR011043">
    <property type="entry name" value="Gal_Oxase/kelch_b-propeller"/>
</dbReference>
<dbReference type="SUPFAM" id="SSF81383">
    <property type="entry name" value="F-box domain"/>
    <property type="match status" value="1"/>
</dbReference>
<dbReference type="InterPro" id="IPR050796">
    <property type="entry name" value="SCF_F-box_component"/>
</dbReference>
<dbReference type="SUPFAM" id="SSF50965">
    <property type="entry name" value="Galactose oxidase, central domain"/>
    <property type="match status" value="1"/>
</dbReference>
<accession>A0ABC8VG90</accession>
<evidence type="ECO:0000313" key="3">
    <source>
        <dbReference type="Proteomes" id="UP001497457"/>
    </source>
</evidence>
<dbReference type="NCBIfam" id="TIGR01640">
    <property type="entry name" value="F_box_assoc_1"/>
    <property type="match status" value="1"/>
</dbReference>
<dbReference type="Pfam" id="PF00646">
    <property type="entry name" value="F-box"/>
    <property type="match status" value="1"/>
</dbReference>
<dbReference type="PANTHER" id="PTHR31672:SF2">
    <property type="entry name" value="F-BOX DOMAIN-CONTAINING PROTEIN"/>
    <property type="match status" value="1"/>
</dbReference>
<dbReference type="PANTHER" id="PTHR31672">
    <property type="entry name" value="BNACNNG10540D PROTEIN"/>
    <property type="match status" value="1"/>
</dbReference>
<dbReference type="EMBL" id="OZ075111">
    <property type="protein sequence ID" value="CAL4890182.1"/>
    <property type="molecule type" value="Genomic_DNA"/>
</dbReference>
<reference evidence="2 3" key="2">
    <citation type="submission" date="2024-10" db="EMBL/GenBank/DDBJ databases">
        <authorList>
            <person name="Ryan C."/>
        </authorList>
    </citation>
    <scope>NUCLEOTIDE SEQUENCE [LARGE SCALE GENOMIC DNA]</scope>
</reference>
<dbReference type="InterPro" id="IPR001810">
    <property type="entry name" value="F-box_dom"/>
</dbReference>
<sequence length="445" mass="48128">MPSPADLVNDDVLAEILLRLPPGSVLRSRTVCKLWRRVTTSSSFIADYSRRRPPELLVYPDGYMMGHRARNALAAVDLAAGDTTCRRRLLRFHEPLRLVDSCDGLLLFAIMQRGFLVCNPATRQWAALPSPTTKRPCAPVLPSGFYFHRPSGEHRLLCIADIPPPPVFEYDPPSGKFRRLPSPAAGEAAPDAGSFYYILSTAAGGGCARRLGAVAEVDIKDPFPSACVAIRGTLYWSYHPEAGDTGGADMVAFDTAAEAFRRIPMPPAVGLASHRLRVFDMGGRLAMSAAVEAYPRRMDVWALEDEGGGGGGGGARWACLLRIDGDLPRPRRRAGGYPVYEAVCVLEGGALVVAGGGWVVLYDVEGKRELSRVDHSRGVGNVSRCVYRASLAPLPEPDARPFPVDDVPGGEPLLHYCSPGGGDANVPSYGNRWGRDDTWVVPNEH</sequence>
<dbReference type="Gene3D" id="1.20.1280.50">
    <property type="match status" value="1"/>
</dbReference>
<evidence type="ECO:0000313" key="2">
    <source>
        <dbReference type="EMBL" id="CAL4890182.1"/>
    </source>
</evidence>
<feature type="domain" description="F-box" evidence="1">
    <location>
        <begin position="8"/>
        <end position="48"/>
    </location>
</feature>
<protein>
    <recommendedName>
        <fullName evidence="1">F-box domain-containing protein</fullName>
    </recommendedName>
</protein>
<keyword evidence="3" id="KW-1185">Reference proteome</keyword>
<proteinExistence type="predicted"/>
<dbReference type="InterPro" id="IPR017451">
    <property type="entry name" value="F-box-assoc_interact_dom"/>
</dbReference>
<dbReference type="SMART" id="SM00256">
    <property type="entry name" value="FBOX"/>
    <property type="match status" value="1"/>
</dbReference>
<name>A0ABC8VG90_9POAL</name>
<organism evidence="2 3">
    <name type="scientific">Urochloa decumbens</name>
    <dbReference type="NCBI Taxonomy" id="240449"/>
    <lineage>
        <taxon>Eukaryota</taxon>
        <taxon>Viridiplantae</taxon>
        <taxon>Streptophyta</taxon>
        <taxon>Embryophyta</taxon>
        <taxon>Tracheophyta</taxon>
        <taxon>Spermatophyta</taxon>
        <taxon>Magnoliopsida</taxon>
        <taxon>Liliopsida</taxon>
        <taxon>Poales</taxon>
        <taxon>Poaceae</taxon>
        <taxon>PACMAD clade</taxon>
        <taxon>Panicoideae</taxon>
        <taxon>Panicodae</taxon>
        <taxon>Paniceae</taxon>
        <taxon>Melinidinae</taxon>
        <taxon>Urochloa</taxon>
    </lineage>
</organism>